<keyword evidence="2" id="KW-0234">DNA repair</keyword>
<evidence type="ECO:0000256" key="2">
    <source>
        <dbReference type="ARBA" id="ARBA00023204"/>
    </source>
</evidence>
<gene>
    <name evidence="4" type="ORF">SGFS_056070</name>
</gene>
<dbReference type="Gene3D" id="1.10.150.20">
    <property type="entry name" value="5' to 3' exonuclease, C-terminal subdomain"/>
    <property type="match status" value="1"/>
</dbReference>
<keyword evidence="1" id="KW-0227">DNA damage</keyword>
<dbReference type="Proteomes" id="UP001321542">
    <property type="component" value="Chromosome"/>
</dbReference>
<evidence type="ECO:0000256" key="1">
    <source>
        <dbReference type="ARBA" id="ARBA00022763"/>
    </source>
</evidence>
<evidence type="ECO:0000259" key="3">
    <source>
        <dbReference type="Pfam" id="PF12826"/>
    </source>
</evidence>
<sequence>MLGVRGTGRSMSRRTARRFATMGRIRAADTDAMQQVEGIGTEKAPAIVAEHAGLAPLIDKLAAAGVNMTDPGAINAPSPGGRWPGHAH</sequence>
<reference evidence="4 5" key="2">
    <citation type="journal article" date="2023" name="ChemBioChem">
        <title>Acyltransferase Domain Exchange between Two Independent Type I Polyketide Synthases in the Same Producer Strain of Macrolide Antibiotics.</title>
        <authorList>
            <person name="Kudo F."/>
            <person name="Kishikawa K."/>
            <person name="Tsuboi K."/>
            <person name="Kido T."/>
            <person name="Usui T."/>
            <person name="Hashimoto J."/>
            <person name="Shin-Ya K."/>
            <person name="Miyanaga A."/>
            <person name="Eguchi T."/>
        </authorList>
    </citation>
    <scope>NUCLEOTIDE SEQUENCE [LARGE SCALE GENOMIC DNA]</scope>
    <source>
        <strain evidence="4 5">A-8890</strain>
    </source>
</reference>
<dbReference type="SUPFAM" id="SSF47781">
    <property type="entry name" value="RuvA domain 2-like"/>
    <property type="match status" value="1"/>
</dbReference>
<evidence type="ECO:0000313" key="5">
    <source>
        <dbReference type="Proteomes" id="UP001321542"/>
    </source>
</evidence>
<dbReference type="EMBL" id="AP018448">
    <property type="protein sequence ID" value="BBC34313.1"/>
    <property type="molecule type" value="Genomic_DNA"/>
</dbReference>
<feature type="domain" description="DisA/LigA helix-hairpin-helix motif" evidence="3">
    <location>
        <begin position="2"/>
        <end position="48"/>
    </location>
</feature>
<protein>
    <recommendedName>
        <fullName evidence="3">DisA/LigA helix-hairpin-helix motif domain-containing protein</fullName>
    </recommendedName>
</protein>
<dbReference type="Pfam" id="PF12826">
    <property type="entry name" value="HHH_2"/>
    <property type="match status" value="1"/>
</dbReference>
<organism evidence="4 5">
    <name type="scientific">Streptomyces graminofaciens</name>
    <dbReference type="NCBI Taxonomy" id="68212"/>
    <lineage>
        <taxon>Bacteria</taxon>
        <taxon>Bacillati</taxon>
        <taxon>Actinomycetota</taxon>
        <taxon>Actinomycetes</taxon>
        <taxon>Kitasatosporales</taxon>
        <taxon>Streptomycetaceae</taxon>
        <taxon>Streptomyces</taxon>
    </lineage>
</organism>
<evidence type="ECO:0000313" key="4">
    <source>
        <dbReference type="EMBL" id="BBC34313.1"/>
    </source>
</evidence>
<dbReference type="InterPro" id="IPR041663">
    <property type="entry name" value="DisA/LigA_HHH"/>
</dbReference>
<dbReference type="InterPro" id="IPR010994">
    <property type="entry name" value="RuvA_2-like"/>
</dbReference>
<proteinExistence type="predicted"/>
<reference evidence="4 5" key="1">
    <citation type="journal article" date="2010" name="ChemBioChem">
        <title>Cloning and characterization of the biosynthetic gene cluster of 16-membered macrolide antibiotic FD-891: involvement of a dual functional cytochrome P450 monooxygenase catalyzing epoxidation and hydroxylation.</title>
        <authorList>
            <person name="Kudo F."/>
            <person name="Motegi A."/>
            <person name="Mizoue K."/>
            <person name="Eguchi T."/>
        </authorList>
    </citation>
    <scope>NUCLEOTIDE SEQUENCE [LARGE SCALE GENOMIC DNA]</scope>
    <source>
        <strain evidence="4 5">A-8890</strain>
    </source>
</reference>
<accession>A0ABN5VLI3</accession>
<keyword evidence="5" id="KW-1185">Reference proteome</keyword>
<name>A0ABN5VLI3_9ACTN</name>